<feature type="region of interest" description="Disordered" evidence="1">
    <location>
        <begin position="17"/>
        <end position="43"/>
    </location>
</feature>
<feature type="non-terminal residue" evidence="2">
    <location>
        <position position="1"/>
    </location>
</feature>
<dbReference type="Proteomes" id="UP000886611">
    <property type="component" value="Unassembled WGS sequence"/>
</dbReference>
<dbReference type="InterPro" id="IPR055325">
    <property type="entry name" value="CF161"/>
</dbReference>
<dbReference type="EMBL" id="JAATIS010000094">
    <property type="protein sequence ID" value="KAG2471250.1"/>
    <property type="molecule type" value="Genomic_DNA"/>
</dbReference>
<evidence type="ECO:0000313" key="2">
    <source>
        <dbReference type="EMBL" id="KAG2471250.1"/>
    </source>
</evidence>
<dbReference type="GO" id="GO:0031514">
    <property type="term" value="C:motile cilium"/>
    <property type="evidence" value="ECO:0007669"/>
    <property type="project" value="TreeGrafter"/>
</dbReference>
<gene>
    <name evidence="2" type="primary">Cfap161</name>
    <name evidence="2" type="ORF">GTO96_0005941</name>
</gene>
<dbReference type="GO" id="GO:0060271">
    <property type="term" value="P:cilium assembly"/>
    <property type="evidence" value="ECO:0007669"/>
    <property type="project" value="TreeGrafter"/>
</dbReference>
<sequence length="309" mass="34748">MSLSNFSLLPAQEVGELVMSEQEDTPRKVKEANQDPPREVKGGRRRDYLFQERKWKNVCTIRHTVLYQIDLSVTADGFIHFGDVVILLNLGREKESVNSSDPPREPATLSINVDETKISKLASVQAPCEVTASRSLTPSVRNAFVIVSVDSSRPGDPLTFGQSFAIRTTEGFAGGLYLTSDNQSFQKCAKKSRLQEVSLVDQPSYLTCWKVVYYDPQMRLEYEGCPIPANLRMLVVHCKTNQCLAALGQHTVWTPYGQEYEVTAHTFLDAHKAERDPNHWLFITKDPGNGSPTMSERSNPIPERIQDNE</sequence>
<feature type="region of interest" description="Disordered" evidence="1">
    <location>
        <begin position="282"/>
        <end position="309"/>
    </location>
</feature>
<organism evidence="2 3">
    <name type="scientific">Polypterus senegalus</name>
    <name type="common">Senegal bichir</name>
    <dbReference type="NCBI Taxonomy" id="55291"/>
    <lineage>
        <taxon>Eukaryota</taxon>
        <taxon>Metazoa</taxon>
        <taxon>Chordata</taxon>
        <taxon>Craniata</taxon>
        <taxon>Vertebrata</taxon>
        <taxon>Euteleostomi</taxon>
        <taxon>Actinopterygii</taxon>
        <taxon>Polypteriformes</taxon>
        <taxon>Polypteridae</taxon>
        <taxon>Polypterus</taxon>
    </lineage>
</organism>
<evidence type="ECO:0000313" key="3">
    <source>
        <dbReference type="Proteomes" id="UP000886611"/>
    </source>
</evidence>
<reference evidence="2 3" key="1">
    <citation type="journal article" date="2021" name="Cell">
        <title>Tracing the genetic footprints of vertebrate landing in non-teleost ray-finned fishes.</title>
        <authorList>
            <person name="Bi X."/>
            <person name="Wang K."/>
            <person name="Yang L."/>
            <person name="Pan H."/>
            <person name="Jiang H."/>
            <person name="Wei Q."/>
            <person name="Fang M."/>
            <person name="Yu H."/>
            <person name="Zhu C."/>
            <person name="Cai Y."/>
            <person name="He Y."/>
            <person name="Gan X."/>
            <person name="Zeng H."/>
            <person name="Yu D."/>
            <person name="Zhu Y."/>
            <person name="Jiang H."/>
            <person name="Qiu Q."/>
            <person name="Yang H."/>
            <person name="Zhang Y.E."/>
            <person name="Wang W."/>
            <person name="Zhu M."/>
            <person name="He S."/>
            <person name="Zhang G."/>
        </authorList>
    </citation>
    <scope>NUCLEOTIDE SEQUENCE [LARGE SCALE GENOMIC DNA]</scope>
    <source>
        <strain evidence="2">Bchr_013</strain>
    </source>
</reference>
<feature type="compositionally biased region" description="Basic and acidic residues" evidence="1">
    <location>
        <begin position="24"/>
        <end position="43"/>
    </location>
</feature>
<accession>A0A8X7XR52</accession>
<evidence type="ECO:0000256" key="1">
    <source>
        <dbReference type="SAM" id="MobiDB-lite"/>
    </source>
</evidence>
<name>A0A8X7XR52_POLSE</name>
<proteinExistence type="predicted"/>
<comment type="caution">
    <text evidence="2">The sequence shown here is derived from an EMBL/GenBank/DDBJ whole genome shotgun (WGS) entry which is preliminary data.</text>
</comment>
<dbReference type="PANTHER" id="PTHR24274:SF1">
    <property type="entry name" value="CILIA- AND FLAGELLA-ASSOCIATED PROTEIN 161"/>
    <property type="match status" value="1"/>
</dbReference>
<protein>
    <submittedName>
        <fullName evidence="2">CF161 protein</fullName>
    </submittedName>
</protein>
<dbReference type="AlphaFoldDB" id="A0A8X7XR52"/>
<dbReference type="Pfam" id="PF24569">
    <property type="entry name" value="CFAP161"/>
    <property type="match status" value="1"/>
</dbReference>
<feature type="non-terminal residue" evidence="2">
    <location>
        <position position="309"/>
    </location>
</feature>
<dbReference type="PANTHER" id="PTHR24274">
    <property type="entry name" value="CILIA- AND FLAGELLA-ASSOCIATED PROTEIN 161"/>
    <property type="match status" value="1"/>
</dbReference>
<keyword evidence="3" id="KW-1185">Reference proteome</keyword>